<dbReference type="Pfam" id="PF00005">
    <property type="entry name" value="ABC_tran"/>
    <property type="match status" value="1"/>
</dbReference>
<dbReference type="Proteomes" id="UP000287830">
    <property type="component" value="Unassembled WGS sequence"/>
</dbReference>
<evidence type="ECO:0000256" key="4">
    <source>
        <dbReference type="ARBA" id="ARBA00022692"/>
    </source>
</evidence>
<evidence type="ECO:0000256" key="8">
    <source>
        <dbReference type="ARBA" id="ARBA00023136"/>
    </source>
</evidence>
<evidence type="ECO:0000259" key="12">
    <source>
        <dbReference type="PROSITE" id="PS50929"/>
    </source>
</evidence>
<dbReference type="GO" id="GO:0015421">
    <property type="term" value="F:ABC-type oligopeptide transporter activity"/>
    <property type="evidence" value="ECO:0007669"/>
    <property type="project" value="TreeGrafter"/>
</dbReference>
<feature type="transmembrane region" description="Helical" evidence="10">
    <location>
        <begin position="164"/>
        <end position="183"/>
    </location>
</feature>
<evidence type="ECO:0000256" key="6">
    <source>
        <dbReference type="ARBA" id="ARBA00022840"/>
    </source>
</evidence>
<dbReference type="InterPro" id="IPR003439">
    <property type="entry name" value="ABC_transporter-like_ATP-bd"/>
</dbReference>
<dbReference type="InterPro" id="IPR039421">
    <property type="entry name" value="Type_1_exporter"/>
</dbReference>
<keyword evidence="2" id="KW-0813">Transport</keyword>
<evidence type="ECO:0000256" key="10">
    <source>
        <dbReference type="SAM" id="Phobius"/>
    </source>
</evidence>
<evidence type="ECO:0000256" key="9">
    <source>
        <dbReference type="SAM" id="MobiDB-lite"/>
    </source>
</evidence>
<dbReference type="SUPFAM" id="SSF90123">
    <property type="entry name" value="ABC transporter transmembrane region"/>
    <property type="match status" value="1"/>
</dbReference>
<proteinExistence type="predicted"/>
<dbReference type="Gene3D" id="3.40.50.300">
    <property type="entry name" value="P-loop containing nucleotide triphosphate hydrolases"/>
    <property type="match status" value="1"/>
</dbReference>
<dbReference type="GeneID" id="95619544"/>
<dbReference type="Gene3D" id="1.20.1560.10">
    <property type="entry name" value="ABC transporter type 1, transmembrane domain"/>
    <property type="match status" value="1"/>
</dbReference>
<gene>
    <name evidence="13" type="ORF">OEIGOIKO_00468</name>
</gene>
<sequence length="604" mass="65209">MSAPPVRTGSLWRCARYLRPHRWLMIGACAAALGSMLAGLSMPLVLQRLVDGPVAHKDMAALPWTLIGFTVLGCLEAVLLGARRLLVVRPSTRLETTLRADLFRHVQRLPSSFHTRWSSGQLLSRTVSDIAELGRFFAFSAVYLLVNTAALLAGLAVLAYLSPFLALIVLVTYLPMVLATILFEKRFHVAARSAQDQSGDLTTTVEESVLGIRVLKAFGRGPETVRRFTAQARALRRTELRKISLTAALWWLITALPEVGIVALMGFGGYGTATGTLTLGTLMAAITVATYMRWPADTLGWLIADASTAASAADRYWQLRDAPLAVREPAAPRPLARPVRGELRVEDVHYRLPGAGEAVLRGIDLTVRPGSTLALVGATGSGKSTLVSLLSRLDDPTHGRITLDGTDLRDLSLDALRSVVTCAFDDPVLFSGTVRDNVALGLPPEERDDARIWEALRLAHAADFVAALPEQLDTRVGEEGVGLSGGQRQRLALARAVLPRPAVLVLDNALSALDVHTEREVEAALRTVMANVTTVLVAHRPATLRAADRVALIADGRVAATGTHDELMATDRRYRHLLRSPVNDLVPDGPQGPPSQDPARKVRA</sequence>
<name>A0A7U9KRM6_9ACTN</name>
<keyword evidence="6" id="KW-0067">ATP-binding</keyword>
<dbReference type="RefSeq" id="WP_125043349.1">
    <property type="nucleotide sequence ID" value="NZ_BHZC01000001.1"/>
</dbReference>
<dbReference type="PANTHER" id="PTHR43394:SF1">
    <property type="entry name" value="ATP-BINDING CASSETTE SUB-FAMILY B MEMBER 10, MITOCHONDRIAL"/>
    <property type="match status" value="1"/>
</dbReference>
<dbReference type="GO" id="GO:0016887">
    <property type="term" value="F:ATP hydrolysis activity"/>
    <property type="evidence" value="ECO:0007669"/>
    <property type="project" value="InterPro"/>
</dbReference>
<organism evidence="13 14">
    <name type="scientific">Streptomyces chrestomyceticus JCM 4735</name>
    <dbReference type="NCBI Taxonomy" id="1306181"/>
    <lineage>
        <taxon>Bacteria</taxon>
        <taxon>Bacillati</taxon>
        <taxon>Actinomycetota</taxon>
        <taxon>Actinomycetes</taxon>
        <taxon>Kitasatosporales</taxon>
        <taxon>Streptomycetaceae</taxon>
        <taxon>Streptomyces</taxon>
    </lineage>
</organism>
<keyword evidence="8 10" id="KW-0472">Membrane</keyword>
<comment type="subcellular location">
    <subcellularLocation>
        <location evidence="1">Cell membrane</location>
        <topology evidence="1">Multi-pass membrane protein</topology>
    </subcellularLocation>
</comment>
<dbReference type="GO" id="GO:0005524">
    <property type="term" value="F:ATP binding"/>
    <property type="evidence" value="ECO:0007669"/>
    <property type="project" value="UniProtKB-KW"/>
</dbReference>
<dbReference type="PANTHER" id="PTHR43394">
    <property type="entry name" value="ATP-DEPENDENT PERMEASE MDL1, MITOCHONDRIAL"/>
    <property type="match status" value="1"/>
</dbReference>
<feature type="transmembrane region" description="Helical" evidence="10">
    <location>
        <begin position="243"/>
        <end position="267"/>
    </location>
</feature>
<reference evidence="13 14" key="1">
    <citation type="submission" date="2018-11" db="EMBL/GenBank/DDBJ databases">
        <title>Whole genome sequence of Streptomyces chrestomyceticus NBRC 13444(T).</title>
        <authorList>
            <person name="Komaki H."/>
            <person name="Tamura T."/>
        </authorList>
    </citation>
    <scope>NUCLEOTIDE SEQUENCE [LARGE SCALE GENOMIC DNA]</scope>
    <source>
        <strain evidence="13 14">NBRC 13444</strain>
    </source>
</reference>
<feature type="transmembrane region" description="Helical" evidence="10">
    <location>
        <begin position="273"/>
        <end position="292"/>
    </location>
</feature>
<keyword evidence="3" id="KW-1003">Cell membrane</keyword>
<dbReference type="PROSITE" id="PS50929">
    <property type="entry name" value="ABC_TM1F"/>
    <property type="match status" value="1"/>
</dbReference>
<evidence type="ECO:0000256" key="1">
    <source>
        <dbReference type="ARBA" id="ARBA00004651"/>
    </source>
</evidence>
<keyword evidence="4 10" id="KW-0812">Transmembrane</keyword>
<dbReference type="SUPFAM" id="SSF52540">
    <property type="entry name" value="P-loop containing nucleoside triphosphate hydrolases"/>
    <property type="match status" value="1"/>
</dbReference>
<feature type="region of interest" description="Disordered" evidence="9">
    <location>
        <begin position="580"/>
        <end position="604"/>
    </location>
</feature>
<dbReference type="AlphaFoldDB" id="A0A7U9KRM6"/>
<dbReference type="InterPro" id="IPR017871">
    <property type="entry name" value="ABC_transporter-like_CS"/>
</dbReference>
<evidence type="ECO:0000256" key="7">
    <source>
        <dbReference type="ARBA" id="ARBA00022989"/>
    </source>
</evidence>
<protein>
    <submittedName>
        <fullName evidence="13">ABC transporter</fullName>
    </submittedName>
</protein>
<evidence type="ECO:0000256" key="5">
    <source>
        <dbReference type="ARBA" id="ARBA00022741"/>
    </source>
</evidence>
<evidence type="ECO:0000256" key="3">
    <source>
        <dbReference type="ARBA" id="ARBA00022475"/>
    </source>
</evidence>
<dbReference type="Pfam" id="PF00664">
    <property type="entry name" value="ABC_membrane"/>
    <property type="match status" value="1"/>
</dbReference>
<feature type="transmembrane region" description="Helical" evidence="10">
    <location>
        <begin position="61"/>
        <end position="82"/>
    </location>
</feature>
<evidence type="ECO:0000313" key="13">
    <source>
        <dbReference type="EMBL" id="GCD32751.1"/>
    </source>
</evidence>
<dbReference type="GO" id="GO:0005886">
    <property type="term" value="C:plasma membrane"/>
    <property type="evidence" value="ECO:0007669"/>
    <property type="project" value="UniProtKB-SubCell"/>
</dbReference>
<dbReference type="InterPro" id="IPR011527">
    <property type="entry name" value="ABC1_TM_dom"/>
</dbReference>
<dbReference type="InterPro" id="IPR027417">
    <property type="entry name" value="P-loop_NTPase"/>
</dbReference>
<feature type="domain" description="ABC transporter" evidence="11">
    <location>
        <begin position="343"/>
        <end position="580"/>
    </location>
</feature>
<feature type="transmembrane region" description="Helical" evidence="10">
    <location>
        <begin position="136"/>
        <end position="158"/>
    </location>
</feature>
<dbReference type="FunFam" id="3.40.50.300:FF:000854">
    <property type="entry name" value="Multidrug ABC transporter ATP-binding protein"/>
    <property type="match status" value="1"/>
</dbReference>
<dbReference type="EMBL" id="BHZC01000001">
    <property type="protein sequence ID" value="GCD32751.1"/>
    <property type="molecule type" value="Genomic_DNA"/>
</dbReference>
<dbReference type="PROSITE" id="PS00211">
    <property type="entry name" value="ABC_TRANSPORTER_1"/>
    <property type="match status" value="1"/>
</dbReference>
<dbReference type="InterPro" id="IPR036640">
    <property type="entry name" value="ABC1_TM_sf"/>
</dbReference>
<dbReference type="SMART" id="SM00382">
    <property type="entry name" value="AAA"/>
    <property type="match status" value="1"/>
</dbReference>
<keyword evidence="7 10" id="KW-1133">Transmembrane helix</keyword>
<evidence type="ECO:0000256" key="2">
    <source>
        <dbReference type="ARBA" id="ARBA00022448"/>
    </source>
</evidence>
<accession>A0A7U9KRM6</accession>
<feature type="transmembrane region" description="Helical" evidence="10">
    <location>
        <begin position="23"/>
        <end position="46"/>
    </location>
</feature>
<dbReference type="CDD" id="cd18543">
    <property type="entry name" value="ABC_6TM_Rv0194_D1_like"/>
    <property type="match status" value="1"/>
</dbReference>
<evidence type="ECO:0000259" key="11">
    <source>
        <dbReference type="PROSITE" id="PS50893"/>
    </source>
</evidence>
<feature type="domain" description="ABC transmembrane type-1" evidence="12">
    <location>
        <begin position="26"/>
        <end position="308"/>
    </location>
</feature>
<keyword evidence="5" id="KW-0547">Nucleotide-binding</keyword>
<comment type="caution">
    <text evidence="13">The sequence shown here is derived from an EMBL/GenBank/DDBJ whole genome shotgun (WGS) entry which is preliminary data.</text>
</comment>
<dbReference type="InterPro" id="IPR003593">
    <property type="entry name" value="AAA+_ATPase"/>
</dbReference>
<dbReference type="OrthoDB" id="9806127at2"/>
<evidence type="ECO:0000313" key="14">
    <source>
        <dbReference type="Proteomes" id="UP000287830"/>
    </source>
</evidence>
<dbReference type="PROSITE" id="PS50893">
    <property type="entry name" value="ABC_TRANSPORTER_2"/>
    <property type="match status" value="1"/>
</dbReference>